<evidence type="ECO:0000259" key="2">
    <source>
        <dbReference type="PROSITE" id="PS50125"/>
    </source>
</evidence>
<feature type="transmembrane region" description="Helical" evidence="1">
    <location>
        <begin position="385"/>
        <end position="403"/>
    </location>
</feature>
<reference evidence="3 4" key="1">
    <citation type="submission" date="2018-11" db="EMBL/GenBank/DDBJ databases">
        <title>Genome squencing of methanotrophic bacteria isolated from alkaline groundwater in Korea.</title>
        <authorList>
            <person name="Nguyen L.N."/>
        </authorList>
    </citation>
    <scope>NUCLEOTIDE SEQUENCE [LARGE SCALE GENOMIC DNA]</scope>
    <source>
        <strain evidence="3 4">GW6</strain>
    </source>
</reference>
<dbReference type="SMART" id="SM00044">
    <property type="entry name" value="CYCc"/>
    <property type="match status" value="1"/>
</dbReference>
<feature type="transmembrane region" description="Helical" evidence="1">
    <location>
        <begin position="415"/>
        <end position="433"/>
    </location>
</feature>
<dbReference type="InterPro" id="IPR001054">
    <property type="entry name" value="A/G_cyclase"/>
</dbReference>
<dbReference type="AlphaFoldDB" id="A0A3G8M3Y0"/>
<dbReference type="Pfam" id="PF05226">
    <property type="entry name" value="CHASE2"/>
    <property type="match status" value="1"/>
</dbReference>
<dbReference type="KEGG" id="mros:EHO51_07985"/>
<organism evidence="3 4">
    <name type="scientific">Methylocystis rosea</name>
    <dbReference type="NCBI Taxonomy" id="173366"/>
    <lineage>
        <taxon>Bacteria</taxon>
        <taxon>Pseudomonadati</taxon>
        <taxon>Pseudomonadota</taxon>
        <taxon>Alphaproteobacteria</taxon>
        <taxon>Hyphomicrobiales</taxon>
        <taxon>Methylocystaceae</taxon>
        <taxon>Methylocystis</taxon>
    </lineage>
</organism>
<protein>
    <submittedName>
        <fullName evidence="3">Adenylate/guanylate cyclase domain-containing protein</fullName>
    </submittedName>
</protein>
<sequence length="738" mass="79154">MLKRRRAYLLAIVAAAVLIFPWGVIQPRALDDLRNFVFDTFQRLAPRAYDPEAPTRVVGVDEKSLSAYGQWPWPRARLAELLDRLRELGAASIAFDFIFAEADRAGASQLIEAIVDPRARAEVAKLVAKAPSGDQILARALSKAPATLGVTLTDAVSAPLLAKSGLVTAGDDPVPFLAAFAGAVGPERTLAEAARGLGATNWLPDHDQIVRRVPLVTRAGDVLMPSLALEALRIAQGEPAIIIRSSNASGQTAFGKQTGVNAIKVGAFEIATGPNAEVRPRYSHTDAARDISAKDVLEGRVARDEIEGRIIFVGALATGLGDVRATPLEPVVPGVDVHAQIVESIASGSLLARPDWAPGLEFVVAAFAFLLIMSLLFIAPPLVSAAAAPLAVAGLFAGAFYLFDRRGLLLDPSYPSLAIIGGYLFGAVTLWRSETSARRHVRQAFGKFVSPAVVDRLAEHPERLVLGGETRELTVLFSDLRNFSGISEGMSARELTQFMNEYLTPMTDAILEQEGTIDKYMGDAVLAFWNAPLDTDDHPRKAVQAALTMREALVSLNKGRAEAAASSGKDAQPAAMGLGLNLGPCSVGNMGSIRRFDYSILGDTVNLASRLEGASKAFQTDIVASGAVRDAAPDFAWLDLGRVRVVGKSEPTRVFALAGDSEMAVSDSYVRWRKSHDLMRQEYESGRFEAAAEGASALARSVPEPWPALYVVLEHRYRGLAREGSQDNWSSVWNLSSK</sequence>
<dbReference type="InterPro" id="IPR007890">
    <property type="entry name" value="CHASE2"/>
</dbReference>
<name>A0A3G8M3Y0_9HYPH</name>
<evidence type="ECO:0000313" key="3">
    <source>
        <dbReference type="EMBL" id="AZG76663.1"/>
    </source>
</evidence>
<keyword evidence="1" id="KW-0472">Membrane</keyword>
<dbReference type="PANTHER" id="PTHR43081">
    <property type="entry name" value="ADENYLATE CYCLASE, TERMINAL-DIFFERENTIATION SPECIFIC-RELATED"/>
    <property type="match status" value="1"/>
</dbReference>
<dbReference type="PANTHER" id="PTHR43081:SF1">
    <property type="entry name" value="ADENYLATE CYCLASE, TERMINAL-DIFFERENTIATION SPECIFIC"/>
    <property type="match status" value="1"/>
</dbReference>
<dbReference type="Gene3D" id="3.30.70.1230">
    <property type="entry name" value="Nucleotide cyclase"/>
    <property type="match status" value="1"/>
</dbReference>
<dbReference type="GO" id="GO:0006171">
    <property type="term" value="P:cAMP biosynthetic process"/>
    <property type="evidence" value="ECO:0007669"/>
    <property type="project" value="TreeGrafter"/>
</dbReference>
<keyword evidence="1" id="KW-0812">Transmembrane</keyword>
<dbReference type="SUPFAM" id="SSF55073">
    <property type="entry name" value="Nucleotide cyclase"/>
    <property type="match status" value="1"/>
</dbReference>
<dbReference type="CDD" id="cd07302">
    <property type="entry name" value="CHD"/>
    <property type="match status" value="1"/>
</dbReference>
<dbReference type="Proteomes" id="UP000273982">
    <property type="component" value="Chromosome"/>
</dbReference>
<proteinExistence type="predicted"/>
<feature type="domain" description="Guanylate cyclase" evidence="2">
    <location>
        <begin position="474"/>
        <end position="612"/>
    </location>
</feature>
<dbReference type="SMART" id="SM01080">
    <property type="entry name" value="CHASE2"/>
    <property type="match status" value="1"/>
</dbReference>
<evidence type="ECO:0000313" key="4">
    <source>
        <dbReference type="Proteomes" id="UP000273982"/>
    </source>
</evidence>
<evidence type="ECO:0000256" key="1">
    <source>
        <dbReference type="SAM" id="Phobius"/>
    </source>
</evidence>
<dbReference type="Pfam" id="PF00211">
    <property type="entry name" value="Guanylate_cyc"/>
    <property type="match status" value="1"/>
</dbReference>
<accession>A0A3G8M3Y0</accession>
<feature type="transmembrane region" description="Helical" evidence="1">
    <location>
        <begin position="356"/>
        <end position="378"/>
    </location>
</feature>
<dbReference type="GO" id="GO:0035556">
    <property type="term" value="P:intracellular signal transduction"/>
    <property type="evidence" value="ECO:0007669"/>
    <property type="project" value="InterPro"/>
</dbReference>
<dbReference type="InterPro" id="IPR029787">
    <property type="entry name" value="Nucleotide_cyclase"/>
</dbReference>
<feature type="transmembrane region" description="Helical" evidence="1">
    <location>
        <begin position="7"/>
        <end position="25"/>
    </location>
</feature>
<dbReference type="GO" id="GO:0004016">
    <property type="term" value="F:adenylate cyclase activity"/>
    <property type="evidence" value="ECO:0007669"/>
    <property type="project" value="UniProtKB-ARBA"/>
</dbReference>
<dbReference type="InterPro" id="IPR050697">
    <property type="entry name" value="Adenylyl/Guanylyl_Cyclase_3/4"/>
</dbReference>
<dbReference type="PROSITE" id="PS50125">
    <property type="entry name" value="GUANYLATE_CYCLASE_2"/>
    <property type="match status" value="1"/>
</dbReference>
<gene>
    <name evidence="3" type="ORF">EHO51_07985</name>
</gene>
<dbReference type="EMBL" id="CP034086">
    <property type="protein sequence ID" value="AZG76663.1"/>
    <property type="molecule type" value="Genomic_DNA"/>
</dbReference>
<dbReference type="RefSeq" id="WP_124738436.1">
    <property type="nucleotide sequence ID" value="NZ_CP034086.1"/>
</dbReference>
<keyword evidence="1" id="KW-1133">Transmembrane helix</keyword>